<dbReference type="NCBIfam" id="TIGR00030">
    <property type="entry name" value="S21p"/>
    <property type="match status" value="1"/>
</dbReference>
<feature type="region of interest" description="Disordered" evidence="4">
    <location>
        <begin position="132"/>
        <end position="167"/>
    </location>
</feature>
<dbReference type="Proteomes" id="UP001408789">
    <property type="component" value="Unassembled WGS sequence"/>
</dbReference>
<evidence type="ECO:0000256" key="2">
    <source>
        <dbReference type="ARBA" id="ARBA00022980"/>
    </source>
</evidence>
<dbReference type="InterPro" id="IPR038380">
    <property type="entry name" value="Ribosomal_bS21_sf"/>
</dbReference>
<evidence type="ECO:0000313" key="6">
    <source>
        <dbReference type="Proteomes" id="UP001408789"/>
    </source>
</evidence>
<comment type="caution">
    <text evidence="5">The sequence shown here is derived from an EMBL/GenBank/DDBJ whole genome shotgun (WGS) entry which is preliminary data.</text>
</comment>
<dbReference type="Gene3D" id="1.20.5.1150">
    <property type="entry name" value="Ribosomal protein S8"/>
    <property type="match status" value="1"/>
</dbReference>
<dbReference type="GO" id="GO:0005840">
    <property type="term" value="C:ribosome"/>
    <property type="evidence" value="ECO:0007669"/>
    <property type="project" value="UniProtKB-KW"/>
</dbReference>
<keyword evidence="6" id="KW-1185">Reference proteome</keyword>
<feature type="compositionally biased region" description="Basic and acidic residues" evidence="4">
    <location>
        <begin position="154"/>
        <end position="166"/>
    </location>
</feature>
<feature type="compositionally biased region" description="Basic residues" evidence="4">
    <location>
        <begin position="133"/>
        <end position="150"/>
    </location>
</feature>
<name>A0AAP0DW89_9ASTR</name>
<keyword evidence="3" id="KW-0687">Ribonucleoprotein</keyword>
<dbReference type="EMBL" id="JBCNJP010000002">
    <property type="protein sequence ID" value="KAK9080540.1"/>
    <property type="molecule type" value="Genomic_DNA"/>
</dbReference>
<feature type="compositionally biased region" description="Pro residues" evidence="4">
    <location>
        <begin position="25"/>
        <end position="34"/>
    </location>
</feature>
<evidence type="ECO:0000256" key="1">
    <source>
        <dbReference type="ARBA" id="ARBA00006640"/>
    </source>
</evidence>
<keyword evidence="2" id="KW-0689">Ribosomal protein</keyword>
<evidence type="ECO:0000256" key="4">
    <source>
        <dbReference type="SAM" id="MobiDB-lite"/>
    </source>
</evidence>
<protein>
    <recommendedName>
        <fullName evidence="7">Ribosomal protein S21</fullName>
    </recommendedName>
</protein>
<dbReference type="GO" id="GO:0006412">
    <property type="term" value="P:translation"/>
    <property type="evidence" value="ECO:0007669"/>
    <property type="project" value="InterPro"/>
</dbReference>
<dbReference type="InterPro" id="IPR001911">
    <property type="entry name" value="Ribosomal_bS21"/>
</dbReference>
<dbReference type="PANTHER" id="PTHR21109:SF27">
    <property type="entry name" value="30S RIBOSOMAL PROTEIN S21, CHLOROPLASTIC"/>
    <property type="match status" value="1"/>
</dbReference>
<evidence type="ECO:0008006" key="7">
    <source>
        <dbReference type="Google" id="ProtNLM"/>
    </source>
</evidence>
<comment type="similarity">
    <text evidence="1">Belongs to the bacterial ribosomal protein bS21 family.</text>
</comment>
<evidence type="ECO:0000256" key="3">
    <source>
        <dbReference type="ARBA" id="ARBA00023274"/>
    </source>
</evidence>
<proteinExistence type="inferred from homology"/>
<dbReference type="PANTHER" id="PTHR21109">
    <property type="entry name" value="MITOCHONDRIAL 28S RIBOSOMAL PROTEIN S21"/>
    <property type="match status" value="1"/>
</dbReference>
<dbReference type="AlphaFoldDB" id="A0AAP0DW89"/>
<organism evidence="5 6">
    <name type="scientific">Deinandra increscens subsp. villosa</name>
    <dbReference type="NCBI Taxonomy" id="3103831"/>
    <lineage>
        <taxon>Eukaryota</taxon>
        <taxon>Viridiplantae</taxon>
        <taxon>Streptophyta</taxon>
        <taxon>Embryophyta</taxon>
        <taxon>Tracheophyta</taxon>
        <taxon>Spermatophyta</taxon>
        <taxon>Magnoliopsida</taxon>
        <taxon>eudicotyledons</taxon>
        <taxon>Gunneridae</taxon>
        <taxon>Pentapetalae</taxon>
        <taxon>asterids</taxon>
        <taxon>campanulids</taxon>
        <taxon>Asterales</taxon>
        <taxon>Asteraceae</taxon>
        <taxon>Asteroideae</taxon>
        <taxon>Heliantheae alliance</taxon>
        <taxon>Madieae</taxon>
        <taxon>Madiinae</taxon>
        <taxon>Deinandra</taxon>
    </lineage>
</organism>
<reference evidence="5 6" key="1">
    <citation type="submission" date="2024-04" db="EMBL/GenBank/DDBJ databases">
        <title>The reference genome of an endangered Asteraceae, Deinandra increscens subsp. villosa, native to the Central Coast of California.</title>
        <authorList>
            <person name="Guilliams M."/>
            <person name="Hasenstab-Lehman K."/>
            <person name="Meyer R."/>
            <person name="Mcevoy S."/>
        </authorList>
    </citation>
    <scope>NUCLEOTIDE SEQUENCE [LARGE SCALE GENOMIC DNA]</scope>
    <source>
        <tissue evidence="5">Leaf</tissue>
    </source>
</reference>
<evidence type="ECO:0000313" key="5">
    <source>
        <dbReference type="EMBL" id="KAK9080540.1"/>
    </source>
</evidence>
<gene>
    <name evidence="5" type="ORF">SSX86_000298</name>
</gene>
<feature type="region of interest" description="Disordered" evidence="4">
    <location>
        <begin position="18"/>
        <end position="38"/>
    </location>
</feature>
<dbReference type="GO" id="GO:0003735">
    <property type="term" value="F:structural constituent of ribosome"/>
    <property type="evidence" value="ECO:0007669"/>
    <property type="project" value="InterPro"/>
</dbReference>
<dbReference type="Pfam" id="PF01165">
    <property type="entry name" value="Ribosomal_S21"/>
    <property type="match status" value="1"/>
</dbReference>
<dbReference type="GO" id="GO:1990904">
    <property type="term" value="C:ribonucleoprotein complex"/>
    <property type="evidence" value="ECO:0007669"/>
    <property type="project" value="UniProtKB-KW"/>
</dbReference>
<sequence>MGAASLSSASLVNSLSSLSLSSSQTPPPPPPPPTAVSLSSASYDSLSLKALTINQPVIAPSIRETSPDIHSVLFPSLAFSNTLFFKTPYNVQVIVSPDESEESLIGRFRREVFRANVIQECKRRRFFETNQEKRKRKIRDAARRRARRRQQPVAKKDETPRKKVVDDQPENWDLIDIEVPYCK</sequence>
<accession>A0AAP0DW89</accession>